<dbReference type="InterPro" id="IPR011990">
    <property type="entry name" value="TPR-like_helical_dom_sf"/>
</dbReference>
<feature type="compositionally biased region" description="Basic and acidic residues" evidence="4">
    <location>
        <begin position="446"/>
        <end position="455"/>
    </location>
</feature>
<feature type="compositionally biased region" description="Basic residues" evidence="4">
    <location>
        <begin position="1"/>
        <end position="15"/>
    </location>
</feature>
<dbReference type="GO" id="GO:1902369">
    <property type="term" value="P:negative regulation of RNA catabolic process"/>
    <property type="evidence" value="ECO:0007669"/>
    <property type="project" value="TreeGrafter"/>
</dbReference>
<proteinExistence type="inferred from homology"/>
<evidence type="ECO:0000256" key="3">
    <source>
        <dbReference type="ARBA" id="ARBA00023242"/>
    </source>
</evidence>
<protein>
    <recommendedName>
        <fullName evidence="7">DUF1740-domain-containing protein</fullName>
    </recommendedName>
</protein>
<feature type="compositionally biased region" description="Basic and acidic residues" evidence="4">
    <location>
        <begin position="16"/>
        <end position="41"/>
    </location>
</feature>
<dbReference type="AlphaFoldDB" id="A0A8K0PK30"/>
<feature type="compositionally biased region" description="Basic residues" evidence="4">
    <location>
        <begin position="42"/>
        <end position="54"/>
    </location>
</feature>
<dbReference type="GO" id="GO:0071013">
    <property type="term" value="C:catalytic step 2 spliceosome"/>
    <property type="evidence" value="ECO:0007669"/>
    <property type="project" value="TreeGrafter"/>
</dbReference>
<evidence type="ECO:0000256" key="2">
    <source>
        <dbReference type="ARBA" id="ARBA00009265"/>
    </source>
</evidence>
<evidence type="ECO:0000313" key="6">
    <source>
        <dbReference type="Proteomes" id="UP000809789"/>
    </source>
</evidence>
<dbReference type="Proteomes" id="UP000809789">
    <property type="component" value="Unassembled WGS sequence"/>
</dbReference>
<name>A0A8K0PK30_9PEZI</name>
<dbReference type="Gene3D" id="1.25.40.10">
    <property type="entry name" value="Tetratricopeptide repeat domain"/>
    <property type="match status" value="1"/>
</dbReference>
<evidence type="ECO:0008006" key="7">
    <source>
        <dbReference type="Google" id="ProtNLM"/>
    </source>
</evidence>
<keyword evidence="6" id="KW-1185">Reference proteome</keyword>
<evidence type="ECO:0000313" key="5">
    <source>
        <dbReference type="EMBL" id="KAG8630163.1"/>
    </source>
</evidence>
<dbReference type="EMBL" id="JAESVG020000002">
    <property type="protein sequence ID" value="KAG8630163.1"/>
    <property type="molecule type" value="Genomic_DNA"/>
</dbReference>
<evidence type="ECO:0000256" key="4">
    <source>
        <dbReference type="SAM" id="MobiDB-lite"/>
    </source>
</evidence>
<dbReference type="PANTHER" id="PTHR13471">
    <property type="entry name" value="TETRATRICOPEPTIDE-LIKE HELICAL"/>
    <property type="match status" value="1"/>
</dbReference>
<feature type="region of interest" description="Disordered" evidence="4">
    <location>
        <begin position="148"/>
        <end position="172"/>
    </location>
</feature>
<dbReference type="PANTHER" id="PTHR13471:SF0">
    <property type="entry name" value="NUCLEAR EXOSOME REGULATOR NRDE2"/>
    <property type="match status" value="1"/>
</dbReference>
<comment type="caution">
    <text evidence="5">The sequence shown here is derived from an EMBL/GenBank/DDBJ whole genome shotgun (WGS) entry which is preliminary data.</text>
</comment>
<dbReference type="OrthoDB" id="5300331at2759"/>
<feature type="region of interest" description="Disordered" evidence="4">
    <location>
        <begin position="186"/>
        <end position="234"/>
    </location>
</feature>
<feature type="compositionally biased region" description="Basic and acidic residues" evidence="4">
    <location>
        <begin position="202"/>
        <end position="215"/>
    </location>
</feature>
<feature type="region of interest" description="Disordered" evidence="4">
    <location>
        <begin position="1"/>
        <end position="89"/>
    </location>
</feature>
<feature type="compositionally biased region" description="Polar residues" evidence="4">
    <location>
        <begin position="459"/>
        <end position="476"/>
    </location>
</feature>
<comment type="similarity">
    <text evidence="2">Belongs to the NRDE2 family.</text>
</comment>
<keyword evidence="3" id="KW-0539">Nucleus</keyword>
<organism evidence="5 6">
    <name type="scientific">Elsinoe batatas</name>
    <dbReference type="NCBI Taxonomy" id="2601811"/>
    <lineage>
        <taxon>Eukaryota</taxon>
        <taxon>Fungi</taxon>
        <taxon>Dikarya</taxon>
        <taxon>Ascomycota</taxon>
        <taxon>Pezizomycotina</taxon>
        <taxon>Dothideomycetes</taxon>
        <taxon>Dothideomycetidae</taxon>
        <taxon>Myriangiales</taxon>
        <taxon>Elsinoaceae</taxon>
        <taxon>Elsinoe</taxon>
    </lineage>
</organism>
<evidence type="ECO:0000256" key="1">
    <source>
        <dbReference type="ARBA" id="ARBA00004123"/>
    </source>
</evidence>
<reference evidence="5" key="1">
    <citation type="submission" date="2021-07" db="EMBL/GenBank/DDBJ databases">
        <title>Elsinoe batatas strain:CRI-CJ2 Genome sequencing and assembly.</title>
        <authorList>
            <person name="Huang L."/>
        </authorList>
    </citation>
    <scope>NUCLEOTIDE SEQUENCE</scope>
    <source>
        <strain evidence="5">CRI-CJ2</strain>
    </source>
</reference>
<comment type="subcellular location">
    <subcellularLocation>
        <location evidence="1">Nucleus</location>
    </subcellularLocation>
</comment>
<feature type="compositionally biased region" description="Basic and acidic residues" evidence="4">
    <location>
        <begin position="154"/>
        <end position="172"/>
    </location>
</feature>
<sequence length="1067" mass="120354">MTLHIPKFKSFKPKITKPEATQHEGPRPNSPERSHQRDHEDHRHHRRESRRPSRHRDEQLPKLVDQRVAQFDKDDGESPEVFVVDRRGDPKNLTYGSLHKYSIPRYHRAGYGRIVGLSRDMRIDRDLSRTSELFLERNGLGGAVDKTRTLASMKPEDNKEQRQKLVRPDRNEDSFAANDAFLSISRTRKRKRGSPLPTEDAVDYRSIEGKAKPTEESDSDLTSDDSNGARHDAEDTIRKQHASLINATQSHPFDVQAWKTIIDFQSKLVRPDLGPEQFSSTQRKTLADLRLHMYDNALKALDGKARIDMLEDMLTEGAMFWDKASRAEKWRKALDENPSASTLCIRYLDMIEYSSSVSKYETTRDRVVSMLCQIDALRGKMKSHLDIAALEVTHIHVLLRLLRFMTDAGYDEHAIAIIQSAVSLHLTTTNNTVLFSDRLHELESAWDDERPRFGDEEPATQSPIRSNSAEQDSFNRTSARSFRTFVNRERQLHDTLELPGRTNEEYTDGEGDDAFHVIFFSDIKEILTATSAGLQQEFLLDAILAFFDLPSLPGVSVTTFPWRTDPSTSKLMRTKHDHSPLLDRVRRSTPNVASLFSRSSFPFPESLAVRAPTLAFLRRGLEQLLSHDALGPSLRPYFIAFCTRYNPDKAAQTARRLVKQYPTDVNLYNAAAHTEVVLENYQKAVQLWSSSIAVFKKAAMTRAKSDNEKQVWHDRAALTLLFHDWAWTEMERGDMASAAKALTAAIANPHDDGDNTIPASTRLALHRDLSSGFDAALLRQDSTNILLFTSALCLLTYLNSSDPLPSALSTLSSHVTALQSSTFFQTSPTQSHSLLEHLHTLQIPLIKTHLSLHRPYLPSHLLSSLSTSLTLFPSNPLLLSLYATLTSPLDLISSHLHNLSRPWLQLDHTSPLPNWCFAIDQAQRRLAQGSGTKDAVRSLFRRALLTDGSRVANTAGLWGAWMDFEVGVLAEVEGTVKGVATSPAGERRKAGGRVGKKEEREVERQVGVVRGVFFDGLRGMPLDKAWVLRGLEIFDTDGAVGMGRGKLEGVYHLLFEREMRVRVEMEG</sequence>
<dbReference type="Pfam" id="PF08424">
    <property type="entry name" value="NRDE-2"/>
    <property type="match status" value="1"/>
</dbReference>
<dbReference type="InterPro" id="IPR013633">
    <property type="entry name" value="NRDE-2"/>
</dbReference>
<gene>
    <name evidence="5" type="ORF">KVT40_001782</name>
</gene>
<feature type="region of interest" description="Disordered" evidence="4">
    <location>
        <begin position="446"/>
        <end position="476"/>
    </location>
</feature>
<dbReference type="GO" id="GO:0031048">
    <property type="term" value="P:regulatory ncRNA-mediated heterochromatin formation"/>
    <property type="evidence" value="ECO:0007669"/>
    <property type="project" value="TreeGrafter"/>
</dbReference>
<accession>A0A8K0PK30</accession>